<dbReference type="EMBL" id="BGZK01011450">
    <property type="protein sequence ID" value="GBP06905.1"/>
    <property type="molecule type" value="Genomic_DNA"/>
</dbReference>
<sequence length="128" mass="14973">KRRHESNLDNNTVDELTRKETTLPEEDITPFCGLPLSACWKRICLSISRRTLEIWLLEPTYFISKSLWPRLDLERTRVLLNMETRPLVTTQGIYDYLTTTSADFSTVRKSRDCTHTPLYFSSPRGPSY</sequence>
<evidence type="ECO:0000313" key="1">
    <source>
        <dbReference type="EMBL" id="GBP06905.1"/>
    </source>
</evidence>
<organism evidence="1 2">
    <name type="scientific">Eumeta variegata</name>
    <name type="common">Bagworm moth</name>
    <name type="synonym">Eumeta japonica</name>
    <dbReference type="NCBI Taxonomy" id="151549"/>
    <lineage>
        <taxon>Eukaryota</taxon>
        <taxon>Metazoa</taxon>
        <taxon>Ecdysozoa</taxon>
        <taxon>Arthropoda</taxon>
        <taxon>Hexapoda</taxon>
        <taxon>Insecta</taxon>
        <taxon>Pterygota</taxon>
        <taxon>Neoptera</taxon>
        <taxon>Endopterygota</taxon>
        <taxon>Lepidoptera</taxon>
        <taxon>Glossata</taxon>
        <taxon>Ditrysia</taxon>
        <taxon>Tineoidea</taxon>
        <taxon>Psychidae</taxon>
        <taxon>Oiketicinae</taxon>
        <taxon>Eumeta</taxon>
    </lineage>
</organism>
<feature type="non-terminal residue" evidence="1">
    <location>
        <position position="1"/>
    </location>
</feature>
<dbReference type="OrthoDB" id="7489828at2759"/>
<keyword evidence="2" id="KW-1185">Reference proteome</keyword>
<reference evidence="1 2" key="1">
    <citation type="journal article" date="2019" name="Commun. Biol.">
        <title>The bagworm genome reveals a unique fibroin gene that provides high tensile strength.</title>
        <authorList>
            <person name="Kono N."/>
            <person name="Nakamura H."/>
            <person name="Ohtoshi R."/>
            <person name="Tomita M."/>
            <person name="Numata K."/>
            <person name="Arakawa K."/>
        </authorList>
    </citation>
    <scope>NUCLEOTIDE SEQUENCE [LARGE SCALE GENOMIC DNA]</scope>
</reference>
<gene>
    <name evidence="1" type="ORF">EVAR_73560_1</name>
</gene>
<proteinExistence type="predicted"/>
<evidence type="ECO:0000313" key="2">
    <source>
        <dbReference type="Proteomes" id="UP000299102"/>
    </source>
</evidence>
<protein>
    <submittedName>
        <fullName evidence="1">Uncharacterized protein</fullName>
    </submittedName>
</protein>
<name>A0A4C1SYA5_EUMVA</name>
<dbReference type="Proteomes" id="UP000299102">
    <property type="component" value="Unassembled WGS sequence"/>
</dbReference>
<accession>A0A4C1SYA5</accession>
<dbReference type="AlphaFoldDB" id="A0A4C1SYA5"/>
<comment type="caution">
    <text evidence="1">The sequence shown here is derived from an EMBL/GenBank/DDBJ whole genome shotgun (WGS) entry which is preliminary data.</text>
</comment>